<evidence type="ECO:0000313" key="2">
    <source>
        <dbReference type="Proteomes" id="UP000653454"/>
    </source>
</evidence>
<organism evidence="1 2">
    <name type="scientific">Plutella xylostella</name>
    <name type="common">Diamondback moth</name>
    <name type="synonym">Plutella maculipennis</name>
    <dbReference type="NCBI Taxonomy" id="51655"/>
    <lineage>
        <taxon>Eukaryota</taxon>
        <taxon>Metazoa</taxon>
        <taxon>Ecdysozoa</taxon>
        <taxon>Arthropoda</taxon>
        <taxon>Hexapoda</taxon>
        <taxon>Insecta</taxon>
        <taxon>Pterygota</taxon>
        <taxon>Neoptera</taxon>
        <taxon>Endopterygota</taxon>
        <taxon>Lepidoptera</taxon>
        <taxon>Glossata</taxon>
        <taxon>Ditrysia</taxon>
        <taxon>Yponomeutoidea</taxon>
        <taxon>Plutellidae</taxon>
        <taxon>Plutella</taxon>
    </lineage>
</organism>
<accession>A0A8S4G342</accession>
<dbReference type="EMBL" id="CAJHNJ030000088">
    <property type="protein sequence ID" value="CAG9134896.1"/>
    <property type="molecule type" value="Genomic_DNA"/>
</dbReference>
<name>A0A8S4G342_PLUXY</name>
<dbReference type="SUPFAM" id="SSF57184">
    <property type="entry name" value="Growth factor receptor domain"/>
    <property type="match status" value="1"/>
</dbReference>
<gene>
    <name evidence="1" type="ORF">PLXY2_LOCUS13142</name>
</gene>
<dbReference type="Proteomes" id="UP000653454">
    <property type="component" value="Unassembled WGS sequence"/>
</dbReference>
<comment type="caution">
    <text evidence="1">The sequence shown here is derived from an EMBL/GenBank/DDBJ whole genome shotgun (WGS) entry which is preliminary data.</text>
</comment>
<keyword evidence="2" id="KW-1185">Reference proteome</keyword>
<proteinExistence type="predicted"/>
<dbReference type="AlphaFoldDB" id="A0A8S4G342"/>
<protein>
    <submittedName>
        <fullName evidence="1">(diamondback moth) hypothetical protein</fullName>
    </submittedName>
</protein>
<evidence type="ECO:0000313" key="1">
    <source>
        <dbReference type="EMBL" id="CAG9134896.1"/>
    </source>
</evidence>
<sequence length="267" mass="29475">MCADASCGGAACFALGGAYRCGCPAGYAWDNAHGVRLHMAGGCAASSCLFGCSALGDSYQCGCPAGYELVGAGHCLQALDSGLPPDDIGDVPVFPVRDQYRTGHNDLISTEGCFSCKMNARHRRAPDEGIVFANGTTVLRRRRRRRTRRRRALSEPEAELLIVTATPQQTWARAPLLRLLPAEGGARPHYRLAYGDPDNDFVLSKRDGAWALRLRRHIKPNAIYERQLELEARFVTDPFKKRWRRHIDSTPAPLRLYVSVKIAPPKR</sequence>
<dbReference type="Gene3D" id="2.10.25.10">
    <property type="entry name" value="Laminin"/>
    <property type="match status" value="1"/>
</dbReference>
<dbReference type="InterPro" id="IPR009030">
    <property type="entry name" value="Growth_fac_rcpt_cys_sf"/>
</dbReference>
<reference evidence="1" key="1">
    <citation type="submission" date="2020-11" db="EMBL/GenBank/DDBJ databases">
        <authorList>
            <person name="Whiteford S."/>
        </authorList>
    </citation>
    <scope>NUCLEOTIDE SEQUENCE</scope>
</reference>